<evidence type="ECO:0000313" key="14">
    <source>
        <dbReference type="EMBL" id="KAK9913072.1"/>
    </source>
</evidence>
<gene>
    <name evidence="14" type="ORF">M0R45_036897</name>
</gene>
<comment type="caution">
    <text evidence="14">The sequence shown here is derived from an EMBL/GenBank/DDBJ whole genome shotgun (WGS) entry which is preliminary data.</text>
</comment>
<feature type="transmembrane region" description="Helical" evidence="10">
    <location>
        <begin position="48"/>
        <end position="67"/>
    </location>
</feature>
<dbReference type="Pfam" id="PF23256">
    <property type="entry name" value="CHX17_2nd"/>
    <property type="match status" value="1"/>
</dbReference>
<evidence type="ECO:0000256" key="6">
    <source>
        <dbReference type="ARBA" id="ARBA00022989"/>
    </source>
</evidence>
<feature type="domain" description="Cation/H+ exchanger transmembrane" evidence="11">
    <location>
        <begin position="10"/>
        <end position="386"/>
    </location>
</feature>
<feature type="transmembrane region" description="Helical" evidence="10">
    <location>
        <begin position="303"/>
        <end position="327"/>
    </location>
</feature>
<name>A0AAW1W203_RUBAR</name>
<dbReference type="InterPro" id="IPR057291">
    <property type="entry name" value="CHX17_2nd"/>
</dbReference>
<dbReference type="PANTHER" id="PTHR32468:SF145">
    <property type="entry name" value="CATION_H(+) ANTIPORTER 28"/>
    <property type="match status" value="1"/>
</dbReference>
<comment type="subcellular location">
    <subcellularLocation>
        <location evidence="1">Membrane</location>
        <topology evidence="1">Multi-pass membrane protein</topology>
    </subcellularLocation>
</comment>
<dbReference type="GO" id="GO:0016020">
    <property type="term" value="C:membrane"/>
    <property type="evidence" value="ECO:0007669"/>
    <property type="project" value="UniProtKB-SubCell"/>
</dbReference>
<keyword evidence="2" id="KW-0813">Transport</keyword>
<sequence length="756" mass="83992">MYILCHLSHYMLKPYSQPRITSDTFIGLVIGNIGFIRSKLPEASKKILHNIVDAGMVCYMFVLGLEMDPYVLFKVPTKDAKVAYAGMLFTFVLACGITPFLHYTEGFKVDFTLSLSMVLSSTASPVLTRMITSLKIGKSDIGQLVIATGMHSDFITTLLLSIGYVIWPVEAEDKKHSFSRSIEMGIALLVQTLFTAYVSPIFMNWVNNENPEGKPMKGSHLVLSMAFMAFAVSCSAFWGYSTILSAFMAGIFLPREGRVSKWVIGKINYVLSTIFYPIFFFWMGYEAAFSEFRPLDWMTWARLFVIFAIATIGKVAGTVISGAMLGFRWPESVALGLLLTTKGHFHIYLAIAAKSYGKTSTSTSTVMVIAIFFTVVHAPSVVAQIIKRARRRAPTHRMSLQLLDPLSELRILLCLHGPQNVRTTINFIEICRGTADPGIMVYITDMIELTDQIAATLVKEEGKNTMTVTDKAVTDMRDQITAVVQAYVEENENGITLKRLLALSNFNGMPQDICILAEDSMVALIILPFHKTQRADGTLDAGHSGFRYVNRKVLRNAPCTVGILVDRGLGLIEKISRSYDHSTNVAVIFIGGKDDREALAYAGYVARHPGVKLTVIRFLVDTTLDASSRPRNYQVSRALQEEEMKLDDECFAKFYERHVACGQVAYMEKHLANSSETYTTLRALDGLYSLIIVGRGERVNTVLTFGMNDWQQCPELGPIGDVLSGSDFSIETSVLIIQQNSVKGELDGLDDDFSVM</sequence>
<evidence type="ECO:0000259" key="12">
    <source>
        <dbReference type="Pfam" id="PF23256"/>
    </source>
</evidence>
<reference evidence="14 15" key="1">
    <citation type="journal article" date="2023" name="G3 (Bethesda)">
        <title>A chromosome-length genome assembly and annotation of blackberry (Rubus argutus, cv. 'Hillquist').</title>
        <authorList>
            <person name="Bruna T."/>
            <person name="Aryal R."/>
            <person name="Dudchenko O."/>
            <person name="Sargent D.J."/>
            <person name="Mead D."/>
            <person name="Buti M."/>
            <person name="Cavallini A."/>
            <person name="Hytonen T."/>
            <person name="Andres J."/>
            <person name="Pham M."/>
            <person name="Weisz D."/>
            <person name="Mascagni F."/>
            <person name="Usai G."/>
            <person name="Natali L."/>
            <person name="Bassil N."/>
            <person name="Fernandez G.E."/>
            <person name="Lomsadze A."/>
            <person name="Armour M."/>
            <person name="Olukolu B."/>
            <person name="Poorten T."/>
            <person name="Britton C."/>
            <person name="Davik J."/>
            <person name="Ashrafi H."/>
            <person name="Aiden E.L."/>
            <person name="Borodovsky M."/>
            <person name="Worthington M."/>
        </authorList>
    </citation>
    <scope>NUCLEOTIDE SEQUENCE [LARGE SCALE GENOMIC DNA]</scope>
    <source>
        <strain evidence="14">PI 553951</strain>
    </source>
</reference>
<feature type="transmembrane region" description="Helical" evidence="10">
    <location>
        <begin position="263"/>
        <end position="283"/>
    </location>
</feature>
<feature type="transmembrane region" description="Helical" evidence="10">
    <location>
        <begin position="20"/>
        <end position="36"/>
    </location>
</feature>
<feature type="domain" description="Cation/H(+) antiporter central" evidence="12">
    <location>
        <begin position="440"/>
        <end position="575"/>
    </location>
</feature>
<feature type="domain" description="Cation/H(+) antiporter C-terminal" evidence="13">
    <location>
        <begin position="583"/>
        <end position="741"/>
    </location>
</feature>
<keyword evidence="7" id="KW-0406">Ion transport</keyword>
<organism evidence="14 15">
    <name type="scientific">Rubus argutus</name>
    <name type="common">Southern blackberry</name>
    <dbReference type="NCBI Taxonomy" id="59490"/>
    <lineage>
        <taxon>Eukaryota</taxon>
        <taxon>Viridiplantae</taxon>
        <taxon>Streptophyta</taxon>
        <taxon>Embryophyta</taxon>
        <taxon>Tracheophyta</taxon>
        <taxon>Spermatophyta</taxon>
        <taxon>Magnoliopsida</taxon>
        <taxon>eudicotyledons</taxon>
        <taxon>Gunneridae</taxon>
        <taxon>Pentapetalae</taxon>
        <taxon>rosids</taxon>
        <taxon>fabids</taxon>
        <taxon>Rosales</taxon>
        <taxon>Rosaceae</taxon>
        <taxon>Rosoideae</taxon>
        <taxon>Rosoideae incertae sedis</taxon>
        <taxon>Rubus</taxon>
    </lineage>
</organism>
<keyword evidence="4 10" id="KW-0812">Transmembrane</keyword>
<proteinExistence type="inferred from homology"/>
<dbReference type="EMBL" id="JBEDUW010000007">
    <property type="protein sequence ID" value="KAK9913072.1"/>
    <property type="molecule type" value="Genomic_DNA"/>
</dbReference>
<evidence type="ECO:0000256" key="9">
    <source>
        <dbReference type="ARBA" id="ARBA00038341"/>
    </source>
</evidence>
<feature type="transmembrane region" description="Helical" evidence="10">
    <location>
        <begin position="113"/>
        <end position="132"/>
    </location>
</feature>
<feature type="transmembrane region" description="Helical" evidence="10">
    <location>
        <begin position="82"/>
        <end position="101"/>
    </location>
</feature>
<evidence type="ECO:0000256" key="5">
    <source>
        <dbReference type="ARBA" id="ARBA00022958"/>
    </source>
</evidence>
<keyword evidence="8 10" id="KW-0472">Membrane</keyword>
<keyword evidence="6 10" id="KW-1133">Transmembrane helix</keyword>
<dbReference type="Proteomes" id="UP001457282">
    <property type="component" value="Unassembled WGS sequence"/>
</dbReference>
<evidence type="ECO:0000256" key="3">
    <source>
        <dbReference type="ARBA" id="ARBA00022538"/>
    </source>
</evidence>
<dbReference type="GO" id="GO:0015297">
    <property type="term" value="F:antiporter activity"/>
    <property type="evidence" value="ECO:0007669"/>
    <property type="project" value="InterPro"/>
</dbReference>
<protein>
    <recommendedName>
        <fullName evidence="16">Cation/H+ exchanger domain-containing protein</fullName>
    </recommendedName>
</protein>
<dbReference type="GO" id="GO:0012505">
    <property type="term" value="C:endomembrane system"/>
    <property type="evidence" value="ECO:0007669"/>
    <property type="project" value="TreeGrafter"/>
</dbReference>
<dbReference type="GO" id="GO:0006813">
    <property type="term" value="P:potassium ion transport"/>
    <property type="evidence" value="ECO:0007669"/>
    <property type="project" value="UniProtKB-KW"/>
</dbReference>
<dbReference type="PANTHER" id="PTHR32468">
    <property type="entry name" value="CATION/H + ANTIPORTER"/>
    <property type="match status" value="1"/>
</dbReference>
<keyword evidence="5" id="KW-0630">Potassium</keyword>
<feature type="transmembrane region" description="Helical" evidence="10">
    <location>
        <begin position="365"/>
        <end position="386"/>
    </location>
</feature>
<keyword evidence="15" id="KW-1185">Reference proteome</keyword>
<keyword evidence="3" id="KW-0633">Potassium transport</keyword>
<evidence type="ECO:0000256" key="7">
    <source>
        <dbReference type="ARBA" id="ARBA00023065"/>
    </source>
</evidence>
<dbReference type="FunFam" id="1.20.1530.20:FF:000025">
    <property type="entry name" value="Cation/H(+) antiporter 28"/>
    <property type="match status" value="1"/>
</dbReference>
<dbReference type="GO" id="GO:1902600">
    <property type="term" value="P:proton transmembrane transport"/>
    <property type="evidence" value="ECO:0007669"/>
    <property type="project" value="InterPro"/>
</dbReference>
<feature type="transmembrane region" description="Helical" evidence="10">
    <location>
        <begin position="144"/>
        <end position="166"/>
    </location>
</feature>
<evidence type="ECO:0000256" key="8">
    <source>
        <dbReference type="ARBA" id="ARBA00023136"/>
    </source>
</evidence>
<accession>A0AAW1W203</accession>
<evidence type="ECO:0000256" key="2">
    <source>
        <dbReference type="ARBA" id="ARBA00022448"/>
    </source>
</evidence>
<evidence type="ECO:0000259" key="11">
    <source>
        <dbReference type="Pfam" id="PF00999"/>
    </source>
</evidence>
<evidence type="ECO:0000259" key="13">
    <source>
        <dbReference type="Pfam" id="PF23259"/>
    </source>
</evidence>
<dbReference type="AlphaFoldDB" id="A0AAW1W203"/>
<dbReference type="InterPro" id="IPR038770">
    <property type="entry name" value="Na+/solute_symporter_sf"/>
</dbReference>
<evidence type="ECO:0000256" key="1">
    <source>
        <dbReference type="ARBA" id="ARBA00004141"/>
    </source>
</evidence>
<dbReference type="Gene3D" id="1.20.1530.20">
    <property type="match status" value="1"/>
</dbReference>
<evidence type="ECO:0000313" key="15">
    <source>
        <dbReference type="Proteomes" id="UP001457282"/>
    </source>
</evidence>
<dbReference type="Pfam" id="PF23259">
    <property type="entry name" value="CHX17_C"/>
    <property type="match status" value="1"/>
</dbReference>
<feature type="transmembrane region" description="Helical" evidence="10">
    <location>
        <begin position="334"/>
        <end position="353"/>
    </location>
</feature>
<feature type="transmembrane region" description="Helical" evidence="10">
    <location>
        <begin position="186"/>
        <end position="206"/>
    </location>
</feature>
<dbReference type="InterPro" id="IPR050794">
    <property type="entry name" value="CPA2_transporter"/>
</dbReference>
<evidence type="ECO:0008006" key="16">
    <source>
        <dbReference type="Google" id="ProtNLM"/>
    </source>
</evidence>
<dbReference type="Pfam" id="PF00999">
    <property type="entry name" value="Na_H_Exchanger"/>
    <property type="match status" value="1"/>
</dbReference>
<feature type="transmembrane region" description="Helical" evidence="10">
    <location>
        <begin position="226"/>
        <end position="251"/>
    </location>
</feature>
<evidence type="ECO:0000256" key="4">
    <source>
        <dbReference type="ARBA" id="ARBA00022692"/>
    </source>
</evidence>
<evidence type="ECO:0000256" key="10">
    <source>
        <dbReference type="SAM" id="Phobius"/>
    </source>
</evidence>
<dbReference type="GO" id="GO:0006885">
    <property type="term" value="P:regulation of pH"/>
    <property type="evidence" value="ECO:0007669"/>
    <property type="project" value="TreeGrafter"/>
</dbReference>
<comment type="similarity">
    <text evidence="9">Belongs to the monovalent cation:proton antiporter 2 (CPA2) transporter (TC 2.A.37) family. CHX (TC 2.A.37.4) subfamily.</text>
</comment>
<dbReference type="InterPro" id="IPR006153">
    <property type="entry name" value="Cation/H_exchanger_TM"/>
</dbReference>
<dbReference type="InterPro" id="IPR057290">
    <property type="entry name" value="CHX17_C"/>
</dbReference>